<proteinExistence type="predicted"/>
<feature type="domain" description="Putative regulatory protein FmdB zinc ribbon" evidence="1">
    <location>
        <begin position="1"/>
        <end position="43"/>
    </location>
</feature>
<comment type="caution">
    <text evidence="2">The sequence shown here is derived from an EMBL/GenBank/DDBJ whole genome shotgun (WGS) entry which is preliminary data.</text>
</comment>
<accession>A0A8J6N4L9</accession>
<dbReference type="NCBIfam" id="TIGR02605">
    <property type="entry name" value="CxxC_CxxC_SSSS"/>
    <property type="match status" value="1"/>
</dbReference>
<protein>
    <submittedName>
        <fullName evidence="2">Zinc ribbon domain-containing protein</fullName>
    </submittedName>
</protein>
<dbReference type="Pfam" id="PF09723">
    <property type="entry name" value="Zn_ribbon_8"/>
    <property type="match status" value="1"/>
</dbReference>
<dbReference type="SMART" id="SM00834">
    <property type="entry name" value="CxxC_CXXC_SSSS"/>
    <property type="match status" value="1"/>
</dbReference>
<name>A0A8J6N4L9_9BACT</name>
<dbReference type="InterPro" id="IPR013429">
    <property type="entry name" value="Regulatory_FmdB_Zinc_ribbon"/>
</dbReference>
<evidence type="ECO:0000259" key="1">
    <source>
        <dbReference type="SMART" id="SM00834"/>
    </source>
</evidence>
<sequence length="81" mass="9075">MPIYEYKCLKCQEYFELLVMSQDEELELRCPKCNSEEFERVISTTNYAIGSGSGAGQKASVKTRECSTGSCTTYDIPGLSR</sequence>
<evidence type="ECO:0000313" key="3">
    <source>
        <dbReference type="Proteomes" id="UP000603545"/>
    </source>
</evidence>
<reference evidence="2 3" key="1">
    <citation type="submission" date="2020-08" db="EMBL/GenBank/DDBJ databases">
        <title>Bridging the membrane lipid divide: bacteria of the FCB group superphylum have the potential to synthesize archaeal ether lipids.</title>
        <authorList>
            <person name="Villanueva L."/>
            <person name="Von Meijenfeldt F.A.B."/>
            <person name="Westbye A.B."/>
            <person name="Yadav S."/>
            <person name="Hopmans E.C."/>
            <person name="Dutilh B.E."/>
            <person name="Sinninghe Damste J.S."/>
        </authorList>
    </citation>
    <scope>NUCLEOTIDE SEQUENCE [LARGE SCALE GENOMIC DNA]</scope>
    <source>
        <strain evidence="2">NIOZ-UU82</strain>
    </source>
</reference>
<dbReference type="AlphaFoldDB" id="A0A8J6N4L9"/>
<dbReference type="EMBL" id="JACNLL010000081">
    <property type="protein sequence ID" value="MBC8200169.1"/>
    <property type="molecule type" value="Genomic_DNA"/>
</dbReference>
<gene>
    <name evidence="2" type="ORF">H8E80_09055</name>
</gene>
<organism evidence="2 3">
    <name type="scientific">Candidatus Desulfaltia bathyphila</name>
    <dbReference type="NCBI Taxonomy" id="2841697"/>
    <lineage>
        <taxon>Bacteria</taxon>
        <taxon>Pseudomonadati</taxon>
        <taxon>Thermodesulfobacteriota</taxon>
        <taxon>Desulfobacteria</taxon>
        <taxon>Desulfobacterales</taxon>
        <taxon>Desulfobacterales incertae sedis</taxon>
        <taxon>Candidatus Desulfaltia</taxon>
    </lineage>
</organism>
<dbReference type="Proteomes" id="UP000603545">
    <property type="component" value="Unassembled WGS sequence"/>
</dbReference>
<evidence type="ECO:0000313" key="2">
    <source>
        <dbReference type="EMBL" id="MBC8200169.1"/>
    </source>
</evidence>